<keyword evidence="3" id="KW-1185">Reference proteome</keyword>
<name>A0A3N4LQI0_9PEZI</name>
<organism evidence="2 3">
    <name type="scientific">Terfezia boudieri ATCC MYA-4762</name>
    <dbReference type="NCBI Taxonomy" id="1051890"/>
    <lineage>
        <taxon>Eukaryota</taxon>
        <taxon>Fungi</taxon>
        <taxon>Dikarya</taxon>
        <taxon>Ascomycota</taxon>
        <taxon>Pezizomycotina</taxon>
        <taxon>Pezizomycetes</taxon>
        <taxon>Pezizales</taxon>
        <taxon>Pezizaceae</taxon>
        <taxon>Terfezia</taxon>
    </lineage>
</organism>
<gene>
    <name evidence="2" type="ORF">L211DRAFT_137091</name>
</gene>
<dbReference type="OrthoDB" id="5380685at2759"/>
<feature type="region of interest" description="Disordered" evidence="1">
    <location>
        <begin position="1"/>
        <end position="26"/>
    </location>
</feature>
<sequence>MPHRHSSRMELRSHNTQRARATSSTVIQRPPISHVAMRLPRGQRESFPGKLIVPNINIQTHLDVPSVNITPPPAIYTYSHDTSIYIDHHDTDGPGRLDSHIYTPDYCLRQLSVSSYATQFTQRTQSTLQVIPTLTISTTKQHRRRKASFASSTGRTSTPVQFFKRCLRRGSIPGGDNIDAELESQVTESPPGFQYAATPSVGIPVSSRDSDQLVPLSVRYMHPPPSQLFAQSKTLIRALEDWNEHFKNPPPHWIINFVPKAYLRRGWHLAEEVAEYLHTYGLNVGVDSNGITRCAWKVEYEAIGHKACLVDEGGKSHVTEGYYYTDKNPNQNLLVWGEGFRERHPSRCWERKEGWDGCRGLVIGLAL</sequence>
<evidence type="ECO:0000313" key="2">
    <source>
        <dbReference type="EMBL" id="RPB25096.1"/>
    </source>
</evidence>
<proteinExistence type="predicted"/>
<protein>
    <submittedName>
        <fullName evidence="2">Uncharacterized protein</fullName>
    </submittedName>
</protein>
<dbReference type="Proteomes" id="UP000267821">
    <property type="component" value="Unassembled WGS sequence"/>
</dbReference>
<dbReference type="InParanoid" id="A0A3N4LQI0"/>
<dbReference type="EMBL" id="ML121539">
    <property type="protein sequence ID" value="RPB25096.1"/>
    <property type="molecule type" value="Genomic_DNA"/>
</dbReference>
<accession>A0A3N4LQI0</accession>
<evidence type="ECO:0000313" key="3">
    <source>
        <dbReference type="Proteomes" id="UP000267821"/>
    </source>
</evidence>
<evidence type="ECO:0000256" key="1">
    <source>
        <dbReference type="SAM" id="MobiDB-lite"/>
    </source>
</evidence>
<feature type="compositionally biased region" description="Polar residues" evidence="1">
    <location>
        <begin position="14"/>
        <end position="26"/>
    </location>
</feature>
<reference evidence="2 3" key="1">
    <citation type="journal article" date="2018" name="Nat. Ecol. Evol.">
        <title>Pezizomycetes genomes reveal the molecular basis of ectomycorrhizal truffle lifestyle.</title>
        <authorList>
            <person name="Murat C."/>
            <person name="Payen T."/>
            <person name="Noel B."/>
            <person name="Kuo A."/>
            <person name="Morin E."/>
            <person name="Chen J."/>
            <person name="Kohler A."/>
            <person name="Krizsan K."/>
            <person name="Balestrini R."/>
            <person name="Da Silva C."/>
            <person name="Montanini B."/>
            <person name="Hainaut M."/>
            <person name="Levati E."/>
            <person name="Barry K.W."/>
            <person name="Belfiori B."/>
            <person name="Cichocki N."/>
            <person name="Clum A."/>
            <person name="Dockter R.B."/>
            <person name="Fauchery L."/>
            <person name="Guy J."/>
            <person name="Iotti M."/>
            <person name="Le Tacon F."/>
            <person name="Lindquist E.A."/>
            <person name="Lipzen A."/>
            <person name="Malagnac F."/>
            <person name="Mello A."/>
            <person name="Molinier V."/>
            <person name="Miyauchi S."/>
            <person name="Poulain J."/>
            <person name="Riccioni C."/>
            <person name="Rubini A."/>
            <person name="Sitrit Y."/>
            <person name="Splivallo R."/>
            <person name="Traeger S."/>
            <person name="Wang M."/>
            <person name="Zifcakova L."/>
            <person name="Wipf D."/>
            <person name="Zambonelli A."/>
            <person name="Paolocci F."/>
            <person name="Nowrousian M."/>
            <person name="Ottonello S."/>
            <person name="Baldrian P."/>
            <person name="Spatafora J.W."/>
            <person name="Henrissat B."/>
            <person name="Nagy L.G."/>
            <person name="Aury J.M."/>
            <person name="Wincker P."/>
            <person name="Grigoriev I.V."/>
            <person name="Bonfante P."/>
            <person name="Martin F.M."/>
        </authorList>
    </citation>
    <scope>NUCLEOTIDE SEQUENCE [LARGE SCALE GENOMIC DNA]</scope>
    <source>
        <strain evidence="2 3">ATCC MYA-4762</strain>
    </source>
</reference>
<dbReference type="AlphaFoldDB" id="A0A3N4LQI0"/>